<evidence type="ECO:0000313" key="1">
    <source>
        <dbReference type="EMBL" id="KAA1103011.1"/>
    </source>
</evidence>
<gene>
    <name evidence="1" type="ORF">PGT21_003879</name>
</gene>
<dbReference type="AlphaFoldDB" id="A0A5B0PP66"/>
<comment type="caution">
    <text evidence="1">The sequence shown here is derived from an EMBL/GenBank/DDBJ whole genome shotgun (WGS) entry which is preliminary data.</text>
</comment>
<name>A0A5B0PP66_PUCGR</name>
<protein>
    <submittedName>
        <fullName evidence="1">Uncharacterized protein</fullName>
    </submittedName>
</protein>
<proteinExistence type="predicted"/>
<organism evidence="1 2">
    <name type="scientific">Puccinia graminis f. sp. tritici</name>
    <dbReference type="NCBI Taxonomy" id="56615"/>
    <lineage>
        <taxon>Eukaryota</taxon>
        <taxon>Fungi</taxon>
        <taxon>Dikarya</taxon>
        <taxon>Basidiomycota</taxon>
        <taxon>Pucciniomycotina</taxon>
        <taxon>Pucciniomycetes</taxon>
        <taxon>Pucciniales</taxon>
        <taxon>Pucciniaceae</taxon>
        <taxon>Puccinia</taxon>
    </lineage>
</organism>
<sequence>MRPVLSSFWRNTPPWLSWHGPTQRVSNLWVTHPTPEAAGKCLSGGRSSAAQRAHATSYLERWMVYGNRPNVPLSEDVLGHEPEQVCDKEFSFNTNLGHSKCTTKKGEVYVCDYSDCPGKGKPRFRFVDCLPIDETTHLPNPTAGKMNIYPYEYSTVDYFETINLSVKNTEYLTCTYCLKSASTPTPL</sequence>
<reference evidence="1 2" key="1">
    <citation type="submission" date="2019-05" db="EMBL/GenBank/DDBJ databases">
        <title>Emergence of the Ug99 lineage of the wheat stem rust pathogen through somatic hybridization.</title>
        <authorList>
            <person name="Li F."/>
            <person name="Upadhyaya N.M."/>
            <person name="Sperschneider J."/>
            <person name="Matny O."/>
            <person name="Nguyen-Phuc H."/>
            <person name="Mago R."/>
            <person name="Raley C."/>
            <person name="Miller M.E."/>
            <person name="Silverstein K.A.T."/>
            <person name="Henningsen E."/>
            <person name="Hirsch C.D."/>
            <person name="Visser B."/>
            <person name="Pretorius Z.A."/>
            <person name="Steffenson B.J."/>
            <person name="Schwessinger B."/>
            <person name="Dodds P.N."/>
            <person name="Figueroa M."/>
        </authorList>
    </citation>
    <scope>NUCLEOTIDE SEQUENCE [LARGE SCALE GENOMIC DNA]</scope>
    <source>
        <strain evidence="1">21-0</strain>
    </source>
</reference>
<evidence type="ECO:0000313" key="2">
    <source>
        <dbReference type="Proteomes" id="UP000324748"/>
    </source>
</evidence>
<dbReference type="Proteomes" id="UP000324748">
    <property type="component" value="Unassembled WGS sequence"/>
</dbReference>
<accession>A0A5B0PP66</accession>
<dbReference type="EMBL" id="VSWC01000042">
    <property type="protein sequence ID" value="KAA1103011.1"/>
    <property type="molecule type" value="Genomic_DNA"/>
</dbReference>
<keyword evidence="2" id="KW-1185">Reference proteome</keyword>